<dbReference type="PANTHER" id="PTHR12828:SF3">
    <property type="entry name" value="PROTEASOME MATURATION PROTEIN"/>
    <property type="match status" value="1"/>
</dbReference>
<dbReference type="Pfam" id="PF05348">
    <property type="entry name" value="UMP1"/>
    <property type="match status" value="1"/>
</dbReference>
<evidence type="ECO:0000256" key="1">
    <source>
        <dbReference type="ARBA" id="ARBA00023186"/>
    </source>
</evidence>
<keyword evidence="1" id="KW-0143">Chaperone</keyword>
<name>A0A9P6FXY1_9FUNG</name>
<sequence length="112" mass="12833">MRFGMRQIASEVSAKHPLENRLAEWDDTQLELKMNLARNMYGMHAPIKFAMERKLVTQARGLSMLPQSNVGLDILDGKDETIDFEDFLNVPSMSTDMVDVHTVMEHKLKLNV</sequence>
<dbReference type="PANTHER" id="PTHR12828">
    <property type="entry name" value="PROTEASOME MATURATION PROTEIN UMP1"/>
    <property type="match status" value="1"/>
</dbReference>
<dbReference type="AlphaFoldDB" id="A0A9P6FXY1"/>
<accession>A0A9P6FXY1</accession>
<dbReference type="InterPro" id="IPR008012">
    <property type="entry name" value="Ump1"/>
</dbReference>
<evidence type="ECO:0000313" key="4">
    <source>
        <dbReference type="Proteomes" id="UP000780801"/>
    </source>
</evidence>
<evidence type="ECO:0008006" key="5">
    <source>
        <dbReference type="Google" id="ProtNLM"/>
    </source>
</evidence>
<keyword evidence="4" id="KW-1185">Reference proteome</keyword>
<dbReference type="Proteomes" id="UP000780801">
    <property type="component" value="Unassembled WGS sequence"/>
</dbReference>
<evidence type="ECO:0000256" key="2">
    <source>
        <dbReference type="ARBA" id="ARBA00043974"/>
    </source>
</evidence>
<dbReference type="GO" id="GO:0005737">
    <property type="term" value="C:cytoplasm"/>
    <property type="evidence" value="ECO:0007669"/>
    <property type="project" value="TreeGrafter"/>
</dbReference>
<proteinExistence type="inferred from homology"/>
<evidence type="ECO:0000313" key="3">
    <source>
        <dbReference type="EMBL" id="KAF9582725.1"/>
    </source>
</evidence>
<reference evidence="3" key="1">
    <citation type="journal article" date="2020" name="Fungal Divers.">
        <title>Resolving the Mortierellaceae phylogeny through synthesis of multi-gene phylogenetics and phylogenomics.</title>
        <authorList>
            <person name="Vandepol N."/>
            <person name="Liber J."/>
            <person name="Desiro A."/>
            <person name="Na H."/>
            <person name="Kennedy M."/>
            <person name="Barry K."/>
            <person name="Grigoriev I.V."/>
            <person name="Miller A.N."/>
            <person name="O'Donnell K."/>
            <person name="Stajich J.E."/>
            <person name="Bonito G."/>
        </authorList>
    </citation>
    <scope>NUCLEOTIDE SEQUENCE</scope>
    <source>
        <strain evidence="3">KOD1015</strain>
    </source>
</reference>
<dbReference type="EMBL" id="JAABOA010000948">
    <property type="protein sequence ID" value="KAF9582725.1"/>
    <property type="molecule type" value="Genomic_DNA"/>
</dbReference>
<comment type="caution">
    <text evidence="3">The sequence shown here is derived from an EMBL/GenBank/DDBJ whole genome shotgun (WGS) entry which is preliminary data.</text>
</comment>
<gene>
    <name evidence="3" type="ORF">BGW38_010838</name>
</gene>
<protein>
    <recommendedName>
        <fullName evidence="5">Proteasome maturation protein</fullName>
    </recommendedName>
</protein>
<dbReference type="OrthoDB" id="15001at2759"/>
<comment type="similarity">
    <text evidence="2">Belongs to the POMP/UMP1 family.</text>
</comment>
<organism evidence="3 4">
    <name type="scientific">Lunasporangiospora selenospora</name>
    <dbReference type="NCBI Taxonomy" id="979761"/>
    <lineage>
        <taxon>Eukaryota</taxon>
        <taxon>Fungi</taxon>
        <taxon>Fungi incertae sedis</taxon>
        <taxon>Mucoromycota</taxon>
        <taxon>Mortierellomycotina</taxon>
        <taxon>Mortierellomycetes</taxon>
        <taxon>Mortierellales</taxon>
        <taxon>Mortierellaceae</taxon>
        <taxon>Lunasporangiospora</taxon>
    </lineage>
</organism>
<dbReference type="GO" id="GO:0005634">
    <property type="term" value="C:nucleus"/>
    <property type="evidence" value="ECO:0007669"/>
    <property type="project" value="TreeGrafter"/>
</dbReference>
<dbReference type="GO" id="GO:0043248">
    <property type="term" value="P:proteasome assembly"/>
    <property type="evidence" value="ECO:0007669"/>
    <property type="project" value="InterPro"/>
</dbReference>